<organism evidence="3 4">
    <name type="scientific">Paractinoplanes abujensis</name>
    <dbReference type="NCBI Taxonomy" id="882441"/>
    <lineage>
        <taxon>Bacteria</taxon>
        <taxon>Bacillati</taxon>
        <taxon>Actinomycetota</taxon>
        <taxon>Actinomycetes</taxon>
        <taxon>Micromonosporales</taxon>
        <taxon>Micromonosporaceae</taxon>
        <taxon>Paractinoplanes</taxon>
    </lineage>
</organism>
<dbReference type="EMBL" id="JACHMF010000001">
    <property type="protein sequence ID" value="MBB4696803.1"/>
    <property type="molecule type" value="Genomic_DNA"/>
</dbReference>
<feature type="transmembrane region" description="Helical" evidence="2">
    <location>
        <begin position="12"/>
        <end position="36"/>
    </location>
</feature>
<sequence>MPQAAEDEPGTLASTIATLRLILGWACAALGVLNLAMGLTSATYVTFHVMLLVTGVLLLGPGRAGRPLPGFAALTGLAVALAGLIGTALPALAVECCSGGYANRHGFPFTMLARDPGGWRFDPGRTVADLVFWLCAGVVVALLVARVRPAPAPTTRPRRAESPWGRPAGHAEPRSTGRHARPDRSRAADDENVGGLP</sequence>
<dbReference type="AlphaFoldDB" id="A0A7W7G3Y5"/>
<feature type="transmembrane region" description="Helical" evidence="2">
    <location>
        <begin position="130"/>
        <end position="149"/>
    </location>
</feature>
<keyword evidence="2" id="KW-0472">Membrane</keyword>
<feature type="transmembrane region" description="Helical" evidence="2">
    <location>
        <begin position="71"/>
        <end position="93"/>
    </location>
</feature>
<reference evidence="3 4" key="1">
    <citation type="submission" date="2020-08" db="EMBL/GenBank/DDBJ databases">
        <title>Sequencing the genomes of 1000 actinobacteria strains.</title>
        <authorList>
            <person name="Klenk H.-P."/>
        </authorList>
    </citation>
    <scope>NUCLEOTIDE SEQUENCE [LARGE SCALE GENOMIC DNA]</scope>
    <source>
        <strain evidence="3 4">DSM 45518</strain>
    </source>
</reference>
<name>A0A7W7G3Y5_9ACTN</name>
<feature type="compositionally biased region" description="Basic and acidic residues" evidence="1">
    <location>
        <begin position="169"/>
        <end position="189"/>
    </location>
</feature>
<evidence type="ECO:0000256" key="2">
    <source>
        <dbReference type="SAM" id="Phobius"/>
    </source>
</evidence>
<evidence type="ECO:0000313" key="4">
    <source>
        <dbReference type="Proteomes" id="UP000542742"/>
    </source>
</evidence>
<feature type="transmembrane region" description="Helical" evidence="2">
    <location>
        <begin position="42"/>
        <end position="59"/>
    </location>
</feature>
<comment type="caution">
    <text evidence="3">The sequence shown here is derived from an EMBL/GenBank/DDBJ whole genome shotgun (WGS) entry which is preliminary data.</text>
</comment>
<evidence type="ECO:0000256" key="1">
    <source>
        <dbReference type="SAM" id="MobiDB-lite"/>
    </source>
</evidence>
<feature type="region of interest" description="Disordered" evidence="1">
    <location>
        <begin position="151"/>
        <end position="197"/>
    </location>
</feature>
<accession>A0A7W7G3Y5</accession>
<keyword evidence="2" id="KW-0812">Transmembrane</keyword>
<dbReference type="RefSeq" id="WP_184955000.1">
    <property type="nucleotide sequence ID" value="NZ_BOMC01000020.1"/>
</dbReference>
<keyword evidence="4" id="KW-1185">Reference proteome</keyword>
<proteinExistence type="predicted"/>
<keyword evidence="2" id="KW-1133">Transmembrane helix</keyword>
<dbReference type="Proteomes" id="UP000542742">
    <property type="component" value="Unassembled WGS sequence"/>
</dbReference>
<protein>
    <submittedName>
        <fullName evidence="3">Uncharacterized protein</fullName>
    </submittedName>
</protein>
<gene>
    <name evidence="3" type="ORF">BKA14_006951</name>
</gene>
<evidence type="ECO:0000313" key="3">
    <source>
        <dbReference type="EMBL" id="MBB4696803.1"/>
    </source>
</evidence>